<evidence type="ECO:0000313" key="1">
    <source>
        <dbReference type="EMBL" id="KRR10845.1"/>
    </source>
</evidence>
<dbReference type="STRING" id="280332.CQ12_21495"/>
<proteinExistence type="predicted"/>
<name>A0A0R3LZY3_9BRAD</name>
<evidence type="ECO:0000313" key="2">
    <source>
        <dbReference type="Proteomes" id="UP000050863"/>
    </source>
</evidence>
<accession>A0A0R3LZY3</accession>
<dbReference type="EMBL" id="LLXZ01000054">
    <property type="protein sequence ID" value="KRR10845.1"/>
    <property type="molecule type" value="Genomic_DNA"/>
</dbReference>
<organism evidence="1 2">
    <name type="scientific">Bradyrhizobium jicamae</name>
    <dbReference type="NCBI Taxonomy" id="280332"/>
    <lineage>
        <taxon>Bacteria</taxon>
        <taxon>Pseudomonadati</taxon>
        <taxon>Pseudomonadota</taxon>
        <taxon>Alphaproteobacteria</taxon>
        <taxon>Hyphomicrobiales</taxon>
        <taxon>Nitrobacteraceae</taxon>
        <taxon>Bradyrhizobium</taxon>
    </lineage>
</organism>
<comment type="caution">
    <text evidence="1">The sequence shown here is derived from an EMBL/GenBank/DDBJ whole genome shotgun (WGS) entry which is preliminary data.</text>
</comment>
<reference evidence="1 2" key="1">
    <citation type="submission" date="2014-03" db="EMBL/GenBank/DDBJ databases">
        <title>Bradyrhizobium valentinum sp. nov., isolated from effective nodules of Lupinus mariae-josephae, a lupine endemic of basic-lime soils in Eastern Spain.</title>
        <authorList>
            <person name="Duran D."/>
            <person name="Rey L."/>
            <person name="Navarro A."/>
            <person name="Busquets A."/>
            <person name="Imperial J."/>
            <person name="Ruiz-Argueso T."/>
        </authorList>
    </citation>
    <scope>NUCLEOTIDE SEQUENCE [LARGE SCALE GENOMIC DNA]</scope>
    <source>
        <strain evidence="1 2">PAC68</strain>
    </source>
</reference>
<dbReference type="Proteomes" id="UP000050863">
    <property type="component" value="Unassembled WGS sequence"/>
</dbReference>
<sequence length="166" mass="18011">MRDVVDLIIDASSVINLSNAEALAVVAALPNVNICVSPLVVGECEPTCAAELLALQEQGTIRFVDPNEVSSERFLTLLDEHELGEGETECLALLLDGDYVFCCDDGKARRIAIALADQGKVVGSLRLLKWAVEAGLCTAEEAFEYYERMKDAGGFLPDIALEWFQS</sequence>
<protein>
    <submittedName>
        <fullName evidence="1">Uncharacterized protein</fullName>
    </submittedName>
</protein>
<dbReference type="AlphaFoldDB" id="A0A0R3LZY3"/>
<gene>
    <name evidence="1" type="ORF">CQ12_21495</name>
</gene>
<dbReference type="InterPro" id="IPR021799">
    <property type="entry name" value="PIN-like_prokaryotic"/>
</dbReference>
<dbReference type="Pfam" id="PF11848">
    <property type="entry name" value="DUF3368"/>
    <property type="match status" value="1"/>
</dbReference>
<keyword evidence="2" id="KW-1185">Reference proteome</keyword>